<dbReference type="GO" id="GO:0005524">
    <property type="term" value="F:ATP binding"/>
    <property type="evidence" value="ECO:0007669"/>
    <property type="project" value="UniProtKB-KW"/>
</dbReference>
<dbReference type="AlphaFoldDB" id="A0A9D1PZ87"/>
<keyword evidence="1" id="KW-0813">Transport</keyword>
<dbReference type="PANTHER" id="PTHR43166">
    <property type="entry name" value="AMINO ACID IMPORT ATP-BINDING PROTEIN"/>
    <property type="match status" value="1"/>
</dbReference>
<reference evidence="8" key="2">
    <citation type="submission" date="2021-04" db="EMBL/GenBank/DDBJ databases">
        <authorList>
            <person name="Gilroy R."/>
        </authorList>
    </citation>
    <scope>NUCLEOTIDE SEQUENCE</scope>
    <source>
        <strain evidence="8">ChiHecec2B26-446</strain>
    </source>
</reference>
<evidence type="ECO:0000256" key="2">
    <source>
        <dbReference type="ARBA" id="ARBA00022475"/>
    </source>
</evidence>
<dbReference type="NCBIfam" id="TIGR02315">
    <property type="entry name" value="ABC_phnC"/>
    <property type="match status" value="1"/>
</dbReference>
<evidence type="ECO:0000313" key="8">
    <source>
        <dbReference type="EMBL" id="HIW01635.1"/>
    </source>
</evidence>
<keyword evidence="6" id="KW-0472">Membrane</keyword>
<dbReference type="PROSITE" id="PS50893">
    <property type="entry name" value="ABC_TRANSPORTER_2"/>
    <property type="match status" value="1"/>
</dbReference>
<dbReference type="Pfam" id="PF00005">
    <property type="entry name" value="ABC_tran"/>
    <property type="match status" value="1"/>
</dbReference>
<keyword evidence="3" id="KW-0547">Nucleotide-binding</keyword>
<evidence type="ECO:0000256" key="1">
    <source>
        <dbReference type="ARBA" id="ARBA00022448"/>
    </source>
</evidence>
<keyword evidence="2" id="KW-1003">Cell membrane</keyword>
<keyword evidence="5" id="KW-1278">Translocase</keyword>
<dbReference type="InterPro" id="IPR050086">
    <property type="entry name" value="MetN_ABC_transporter-like"/>
</dbReference>
<dbReference type="Gene3D" id="3.40.50.300">
    <property type="entry name" value="P-loop containing nucleotide triphosphate hydrolases"/>
    <property type="match status" value="1"/>
</dbReference>
<keyword evidence="4 8" id="KW-0067">ATP-binding</keyword>
<evidence type="ECO:0000256" key="4">
    <source>
        <dbReference type="ARBA" id="ARBA00022840"/>
    </source>
</evidence>
<name>A0A9D1PZ87_9BACT</name>
<dbReference type="InterPro" id="IPR012693">
    <property type="entry name" value="ABC_transpr_PhnC"/>
</dbReference>
<evidence type="ECO:0000256" key="3">
    <source>
        <dbReference type="ARBA" id="ARBA00022741"/>
    </source>
</evidence>
<dbReference type="InterPro" id="IPR017871">
    <property type="entry name" value="ABC_transporter-like_CS"/>
</dbReference>
<protein>
    <submittedName>
        <fullName evidence="8">Phosphonate ABC transporter ATP-binding protein</fullName>
    </submittedName>
</protein>
<feature type="domain" description="ABC transporter" evidence="7">
    <location>
        <begin position="2"/>
        <end position="249"/>
    </location>
</feature>
<evidence type="ECO:0000256" key="6">
    <source>
        <dbReference type="ARBA" id="ARBA00023136"/>
    </source>
</evidence>
<dbReference type="SUPFAM" id="SSF52540">
    <property type="entry name" value="P-loop containing nucleoside triphosphate hydrolases"/>
    <property type="match status" value="1"/>
</dbReference>
<dbReference type="SMART" id="SM00382">
    <property type="entry name" value="AAA"/>
    <property type="match status" value="1"/>
</dbReference>
<evidence type="ECO:0000256" key="5">
    <source>
        <dbReference type="ARBA" id="ARBA00022967"/>
    </source>
</evidence>
<dbReference type="PANTHER" id="PTHR43166:SF6">
    <property type="entry name" value="PHOSPHONATES IMPORT ATP-BINDING PROTEIN PHNC"/>
    <property type="match status" value="1"/>
</dbReference>
<sequence length="268" mass="29192">MIHVSNLNKSFGGVKALSDIDLHIERGEMVALIGSSGSGKSTLMRHICGLTAGDRESGQIMVNGCLIQEQGRINRNIRELRTHIGVIFQQFNLVGRLSVARNVCLGALSRTPFLRGLFGHFAKEDLELTHKALERVGIADKAWQRTSTLSGGQQQRAAIARALVQRAEVMLADEPIASLDPESARVVMSTLQELNRTDGITVVVTLHQVDYAIQYCPRTVALKKGRIVYDGPTANLTRAMLKTLYGSESDDLFGRKEEAPTIAQGAAA</sequence>
<dbReference type="PROSITE" id="PS00211">
    <property type="entry name" value="ABC_TRANSPORTER_1"/>
    <property type="match status" value="1"/>
</dbReference>
<evidence type="ECO:0000259" key="7">
    <source>
        <dbReference type="PROSITE" id="PS50893"/>
    </source>
</evidence>
<gene>
    <name evidence="8" type="primary">phnC</name>
    <name evidence="8" type="ORF">H9894_10695</name>
</gene>
<comment type="caution">
    <text evidence="8">The sequence shown here is derived from an EMBL/GenBank/DDBJ whole genome shotgun (WGS) entry which is preliminary data.</text>
</comment>
<dbReference type="InterPro" id="IPR003439">
    <property type="entry name" value="ABC_transporter-like_ATP-bd"/>
</dbReference>
<dbReference type="CDD" id="cd03256">
    <property type="entry name" value="ABC_PhnC_transporter"/>
    <property type="match status" value="1"/>
</dbReference>
<dbReference type="GO" id="GO:0016020">
    <property type="term" value="C:membrane"/>
    <property type="evidence" value="ECO:0007669"/>
    <property type="project" value="InterPro"/>
</dbReference>
<dbReference type="GO" id="GO:0016887">
    <property type="term" value="F:ATP hydrolysis activity"/>
    <property type="evidence" value="ECO:0007669"/>
    <property type="project" value="InterPro"/>
</dbReference>
<dbReference type="GO" id="GO:0015416">
    <property type="term" value="F:ABC-type phosphonate transporter activity"/>
    <property type="evidence" value="ECO:0007669"/>
    <property type="project" value="InterPro"/>
</dbReference>
<dbReference type="EMBL" id="DXHV01000084">
    <property type="protein sequence ID" value="HIW01635.1"/>
    <property type="molecule type" value="Genomic_DNA"/>
</dbReference>
<accession>A0A9D1PZ87</accession>
<dbReference type="InterPro" id="IPR003593">
    <property type="entry name" value="AAA+_ATPase"/>
</dbReference>
<evidence type="ECO:0000313" key="9">
    <source>
        <dbReference type="Proteomes" id="UP000886752"/>
    </source>
</evidence>
<proteinExistence type="predicted"/>
<dbReference type="InterPro" id="IPR027417">
    <property type="entry name" value="P-loop_NTPase"/>
</dbReference>
<organism evidence="8 9">
    <name type="scientific">Candidatus Desulfovibrio intestinipullorum</name>
    <dbReference type="NCBI Taxonomy" id="2838536"/>
    <lineage>
        <taxon>Bacteria</taxon>
        <taxon>Pseudomonadati</taxon>
        <taxon>Thermodesulfobacteriota</taxon>
        <taxon>Desulfovibrionia</taxon>
        <taxon>Desulfovibrionales</taxon>
        <taxon>Desulfovibrionaceae</taxon>
        <taxon>Desulfovibrio</taxon>
    </lineage>
</organism>
<dbReference type="Proteomes" id="UP000886752">
    <property type="component" value="Unassembled WGS sequence"/>
</dbReference>
<reference evidence="8" key="1">
    <citation type="journal article" date="2021" name="PeerJ">
        <title>Extensive microbial diversity within the chicken gut microbiome revealed by metagenomics and culture.</title>
        <authorList>
            <person name="Gilroy R."/>
            <person name="Ravi A."/>
            <person name="Getino M."/>
            <person name="Pursley I."/>
            <person name="Horton D.L."/>
            <person name="Alikhan N.F."/>
            <person name="Baker D."/>
            <person name="Gharbi K."/>
            <person name="Hall N."/>
            <person name="Watson M."/>
            <person name="Adriaenssens E.M."/>
            <person name="Foster-Nyarko E."/>
            <person name="Jarju S."/>
            <person name="Secka A."/>
            <person name="Antonio M."/>
            <person name="Oren A."/>
            <person name="Chaudhuri R.R."/>
            <person name="La Ragione R."/>
            <person name="Hildebrand F."/>
            <person name="Pallen M.J."/>
        </authorList>
    </citation>
    <scope>NUCLEOTIDE SEQUENCE</scope>
    <source>
        <strain evidence="8">ChiHecec2B26-446</strain>
    </source>
</reference>